<protein>
    <submittedName>
        <fullName evidence="8">MFS transporter</fullName>
    </submittedName>
</protein>
<accession>A0A6L6UG40</accession>
<feature type="transmembrane region" description="Helical" evidence="6">
    <location>
        <begin position="354"/>
        <end position="374"/>
    </location>
</feature>
<evidence type="ECO:0000256" key="4">
    <source>
        <dbReference type="ARBA" id="ARBA00022989"/>
    </source>
</evidence>
<comment type="caution">
    <text evidence="8">The sequence shown here is derived from an EMBL/GenBank/DDBJ whole genome shotgun (WGS) entry which is preliminary data.</text>
</comment>
<dbReference type="PROSITE" id="PS50850">
    <property type="entry name" value="MFS"/>
    <property type="match status" value="1"/>
</dbReference>
<dbReference type="AlphaFoldDB" id="A0A6L6UG40"/>
<organism evidence="8 9">
    <name type="scientific">Winogradskyella endarachnes</name>
    <dbReference type="NCBI Taxonomy" id="2681965"/>
    <lineage>
        <taxon>Bacteria</taxon>
        <taxon>Pseudomonadati</taxon>
        <taxon>Bacteroidota</taxon>
        <taxon>Flavobacteriia</taxon>
        <taxon>Flavobacteriales</taxon>
        <taxon>Flavobacteriaceae</taxon>
        <taxon>Winogradskyella</taxon>
    </lineage>
</organism>
<evidence type="ECO:0000256" key="2">
    <source>
        <dbReference type="ARBA" id="ARBA00022475"/>
    </source>
</evidence>
<dbReference type="CDD" id="cd17473">
    <property type="entry name" value="MFS_arabinose_efflux_permease_like"/>
    <property type="match status" value="1"/>
</dbReference>
<dbReference type="InterPro" id="IPR050189">
    <property type="entry name" value="MFS_Efflux_Transporters"/>
</dbReference>
<proteinExistence type="predicted"/>
<dbReference type="SUPFAM" id="SSF103473">
    <property type="entry name" value="MFS general substrate transporter"/>
    <property type="match status" value="1"/>
</dbReference>
<gene>
    <name evidence="8" type="ORF">GN138_15155</name>
</gene>
<feature type="transmembrane region" description="Helical" evidence="6">
    <location>
        <begin position="160"/>
        <end position="179"/>
    </location>
</feature>
<dbReference type="PANTHER" id="PTHR43124:SF3">
    <property type="entry name" value="CHLORAMPHENICOL EFFLUX PUMP RV0191"/>
    <property type="match status" value="1"/>
</dbReference>
<dbReference type="GO" id="GO:0005886">
    <property type="term" value="C:plasma membrane"/>
    <property type="evidence" value="ECO:0007669"/>
    <property type="project" value="UniProtKB-SubCell"/>
</dbReference>
<evidence type="ECO:0000313" key="9">
    <source>
        <dbReference type="Proteomes" id="UP000478208"/>
    </source>
</evidence>
<keyword evidence="2" id="KW-1003">Cell membrane</keyword>
<dbReference type="GO" id="GO:0022857">
    <property type="term" value="F:transmembrane transporter activity"/>
    <property type="evidence" value="ECO:0007669"/>
    <property type="project" value="InterPro"/>
</dbReference>
<dbReference type="Proteomes" id="UP000478208">
    <property type="component" value="Unassembled WGS sequence"/>
</dbReference>
<feature type="transmembrane region" description="Helical" evidence="6">
    <location>
        <begin position="293"/>
        <end position="316"/>
    </location>
</feature>
<evidence type="ECO:0000256" key="5">
    <source>
        <dbReference type="ARBA" id="ARBA00023136"/>
    </source>
</evidence>
<evidence type="ECO:0000313" key="8">
    <source>
        <dbReference type="EMBL" id="MUU79784.1"/>
    </source>
</evidence>
<keyword evidence="3 6" id="KW-0812">Transmembrane</keyword>
<keyword evidence="4 6" id="KW-1133">Transmembrane helix</keyword>
<feature type="transmembrane region" description="Helical" evidence="6">
    <location>
        <begin position="132"/>
        <end position="154"/>
    </location>
</feature>
<feature type="transmembrane region" description="Helical" evidence="6">
    <location>
        <begin position="240"/>
        <end position="257"/>
    </location>
</feature>
<evidence type="ECO:0000256" key="6">
    <source>
        <dbReference type="SAM" id="Phobius"/>
    </source>
</evidence>
<keyword evidence="5 6" id="KW-0472">Membrane</keyword>
<feature type="transmembrane region" description="Helical" evidence="6">
    <location>
        <begin position="98"/>
        <end position="120"/>
    </location>
</feature>
<sequence>MKKISNFGIFTLLLVSSLTIMVGTVIAPSLSAISIHKNLSFSPSWLITLPSLGVVIFAPLIGRLLNKLGIIKLLCFGLIPYAVLGLIGAFIANDYLLILDRILLGAATVALQVASTAYIAEFFLSEQRMKMIAWQGMSIELGGVVFLAIGGVLGELHWQYPFYIYLIALLCLILVLKTLPKPETKNYNEEATLGSNTKSKAQVKLIFAASLLAMMLFFIGFVTLPLYLPNSFGFTESQTGYLMAFISLIAIITASQMPRMVKTIGADKTVSTGFLFFMLGYLVLALATSLPFLMLTAIFIGIGFGFTIPLLNHMMVEISSPHNQGKNLGLFSMGVFGGQFLSTFIEYISENYLAIYSIASALAFIIAITIFIMFQNIRKA</sequence>
<feature type="domain" description="Major facilitator superfamily (MFS) profile" evidence="7">
    <location>
        <begin position="8"/>
        <end position="378"/>
    </location>
</feature>
<feature type="transmembrane region" description="Helical" evidence="6">
    <location>
        <begin position="73"/>
        <end position="92"/>
    </location>
</feature>
<dbReference type="InterPro" id="IPR020846">
    <property type="entry name" value="MFS_dom"/>
</dbReference>
<evidence type="ECO:0000256" key="3">
    <source>
        <dbReference type="ARBA" id="ARBA00022692"/>
    </source>
</evidence>
<feature type="transmembrane region" description="Helical" evidence="6">
    <location>
        <begin position="269"/>
        <end position="287"/>
    </location>
</feature>
<feature type="transmembrane region" description="Helical" evidence="6">
    <location>
        <begin position="205"/>
        <end position="228"/>
    </location>
</feature>
<name>A0A6L6UG40_9FLAO</name>
<feature type="transmembrane region" description="Helical" evidence="6">
    <location>
        <begin position="328"/>
        <end position="348"/>
    </location>
</feature>
<keyword evidence="9" id="KW-1185">Reference proteome</keyword>
<feature type="transmembrane region" description="Helical" evidence="6">
    <location>
        <begin position="41"/>
        <end position="61"/>
    </location>
</feature>
<reference evidence="8 9" key="1">
    <citation type="submission" date="2019-12" db="EMBL/GenBank/DDBJ databases">
        <authorList>
            <person name="Li J."/>
        </authorList>
    </citation>
    <scope>NUCLEOTIDE SEQUENCE [LARGE SCALE GENOMIC DNA]</scope>
    <source>
        <strain evidence="8 9">HL2-2</strain>
    </source>
</reference>
<dbReference type="InterPro" id="IPR011701">
    <property type="entry name" value="MFS"/>
</dbReference>
<dbReference type="RefSeq" id="WP_157364841.1">
    <property type="nucleotide sequence ID" value="NZ_WOWS01000008.1"/>
</dbReference>
<dbReference type="InterPro" id="IPR036259">
    <property type="entry name" value="MFS_trans_sf"/>
</dbReference>
<comment type="subcellular location">
    <subcellularLocation>
        <location evidence="1">Cell membrane</location>
        <topology evidence="1">Multi-pass membrane protein</topology>
    </subcellularLocation>
</comment>
<evidence type="ECO:0000259" key="7">
    <source>
        <dbReference type="PROSITE" id="PS50850"/>
    </source>
</evidence>
<evidence type="ECO:0000256" key="1">
    <source>
        <dbReference type="ARBA" id="ARBA00004651"/>
    </source>
</evidence>
<dbReference type="Pfam" id="PF07690">
    <property type="entry name" value="MFS_1"/>
    <property type="match status" value="1"/>
</dbReference>
<dbReference type="EMBL" id="WOWS01000008">
    <property type="protein sequence ID" value="MUU79784.1"/>
    <property type="molecule type" value="Genomic_DNA"/>
</dbReference>
<dbReference type="Gene3D" id="1.20.1250.20">
    <property type="entry name" value="MFS general substrate transporter like domains"/>
    <property type="match status" value="1"/>
</dbReference>
<dbReference type="PANTHER" id="PTHR43124">
    <property type="entry name" value="PURINE EFFLUX PUMP PBUE"/>
    <property type="match status" value="1"/>
</dbReference>